<reference evidence="2 3" key="1">
    <citation type="journal article" date="2013" name="BMC Genomics">
        <title>Reconstruction of the lipid metabolism for the microalga Monoraphidium neglectum from its genome sequence reveals characteristics suitable for biofuel production.</title>
        <authorList>
            <person name="Bogen C."/>
            <person name="Al-Dilaimi A."/>
            <person name="Albersmeier A."/>
            <person name="Wichmann J."/>
            <person name="Grundmann M."/>
            <person name="Rupp O."/>
            <person name="Lauersen K.J."/>
            <person name="Blifernez-Klassen O."/>
            <person name="Kalinowski J."/>
            <person name="Goesmann A."/>
            <person name="Mussgnug J.H."/>
            <person name="Kruse O."/>
        </authorList>
    </citation>
    <scope>NUCLEOTIDE SEQUENCE [LARGE SCALE GENOMIC DNA]</scope>
    <source>
        <strain evidence="2 3">SAG 48.87</strain>
    </source>
</reference>
<evidence type="ECO:0000313" key="3">
    <source>
        <dbReference type="Proteomes" id="UP000054498"/>
    </source>
</evidence>
<dbReference type="RefSeq" id="XP_013895780.1">
    <property type="nucleotide sequence ID" value="XM_014040326.1"/>
</dbReference>
<sequence length="74" mass="7891">AHPMGVKKEYFEPLIAFLQKHLQVSPEDARAAERLAAAAAEEQAASEAAEAGRQGLQEAAAEDEVPEGQFPMAD</sequence>
<proteinExistence type="predicted"/>
<keyword evidence="3" id="KW-1185">Reference proteome</keyword>
<organism evidence="2 3">
    <name type="scientific">Monoraphidium neglectum</name>
    <dbReference type="NCBI Taxonomy" id="145388"/>
    <lineage>
        <taxon>Eukaryota</taxon>
        <taxon>Viridiplantae</taxon>
        <taxon>Chlorophyta</taxon>
        <taxon>core chlorophytes</taxon>
        <taxon>Chlorophyceae</taxon>
        <taxon>CS clade</taxon>
        <taxon>Sphaeropleales</taxon>
        <taxon>Selenastraceae</taxon>
        <taxon>Monoraphidium</taxon>
    </lineage>
</organism>
<dbReference type="Proteomes" id="UP000054498">
    <property type="component" value="Unassembled WGS sequence"/>
</dbReference>
<feature type="compositionally biased region" description="Low complexity" evidence="1">
    <location>
        <begin position="40"/>
        <end position="51"/>
    </location>
</feature>
<feature type="region of interest" description="Disordered" evidence="1">
    <location>
        <begin position="40"/>
        <end position="74"/>
    </location>
</feature>
<gene>
    <name evidence="2" type="ORF">MNEG_11200</name>
</gene>
<feature type="non-terminal residue" evidence="2">
    <location>
        <position position="1"/>
    </location>
</feature>
<dbReference type="GeneID" id="25728439"/>
<accession>A0A0D2MQ34</accession>
<evidence type="ECO:0000256" key="1">
    <source>
        <dbReference type="SAM" id="MobiDB-lite"/>
    </source>
</evidence>
<dbReference type="KEGG" id="mng:MNEG_11200"/>
<dbReference type="EMBL" id="KK102856">
    <property type="protein sequence ID" value="KIY96760.1"/>
    <property type="molecule type" value="Genomic_DNA"/>
</dbReference>
<evidence type="ECO:0000313" key="2">
    <source>
        <dbReference type="EMBL" id="KIY96760.1"/>
    </source>
</evidence>
<protein>
    <submittedName>
        <fullName evidence="2">Uncharacterized protein</fullName>
    </submittedName>
</protein>
<dbReference type="AlphaFoldDB" id="A0A0D2MQ34"/>
<name>A0A0D2MQ34_9CHLO</name>